<keyword evidence="7" id="KW-0963">Cytoplasm</keyword>
<dbReference type="HAMAP" id="MF_00083">
    <property type="entry name" value="Pept_tRNA_hydro_bact"/>
    <property type="match status" value="1"/>
</dbReference>
<name>M1LTG2_9PROT</name>
<dbReference type="GO" id="GO:0004045">
    <property type="term" value="F:peptidyl-tRNA hydrolase activity"/>
    <property type="evidence" value="ECO:0007669"/>
    <property type="project" value="UniProtKB-UniRule"/>
</dbReference>
<feature type="binding site" evidence="7">
    <location>
        <position position="70"/>
    </location>
    <ligand>
        <name>tRNA</name>
        <dbReference type="ChEBI" id="CHEBI:17843"/>
    </ligand>
</feature>
<gene>
    <name evidence="7" type="primary">pth</name>
    <name evidence="10" type="ORF">ST1E_0353</name>
</gene>
<evidence type="ECO:0000256" key="2">
    <source>
        <dbReference type="ARBA" id="ARBA00022555"/>
    </source>
</evidence>
<comment type="similarity">
    <text evidence="5 7 9">Belongs to the PTH family.</text>
</comment>
<keyword evidence="11" id="KW-1185">Reference proteome</keyword>
<dbReference type="NCBIfam" id="TIGR00447">
    <property type="entry name" value="pth"/>
    <property type="match status" value="1"/>
</dbReference>
<dbReference type="PANTHER" id="PTHR17224">
    <property type="entry name" value="PEPTIDYL-TRNA HYDROLASE"/>
    <property type="match status" value="1"/>
</dbReference>
<feature type="site" description="Discriminates between blocked and unblocked aminoacyl-tRNA" evidence="7">
    <location>
        <position position="14"/>
    </location>
</feature>
<evidence type="ECO:0000256" key="6">
    <source>
        <dbReference type="ARBA" id="ARBA00050038"/>
    </source>
</evidence>
<feature type="site" description="Stabilizes the basic form of H active site to accept a proton" evidence="7">
    <location>
        <position position="97"/>
    </location>
</feature>
<evidence type="ECO:0000256" key="4">
    <source>
        <dbReference type="ARBA" id="ARBA00022884"/>
    </source>
</evidence>
<dbReference type="GO" id="GO:0006515">
    <property type="term" value="P:protein quality control for misfolded or incompletely synthesized proteins"/>
    <property type="evidence" value="ECO:0007669"/>
    <property type="project" value="UniProtKB-UniRule"/>
</dbReference>
<dbReference type="OrthoDB" id="9800507at2"/>
<evidence type="ECO:0000313" key="10">
    <source>
        <dbReference type="EMBL" id="AGF48822.1"/>
    </source>
</evidence>
<dbReference type="Pfam" id="PF01195">
    <property type="entry name" value="Pept_tRNA_hydro"/>
    <property type="match status" value="1"/>
</dbReference>
<reference evidence="10 11" key="1">
    <citation type="journal article" date="2013" name="Genome Biol. Evol.">
        <title>Genome evolution and phylogenomic analysis of candidatus kinetoplastibacterium, the betaproteobacterial endosymbionts of strigomonas and angomonas.</title>
        <authorList>
            <person name="Alves J.M."/>
            <person name="Serrano M.G."/>
            <person name="Maia da Silva F."/>
            <person name="Voegtly L.J."/>
            <person name="Matveyev A.V."/>
            <person name="Teixeira M.M."/>
            <person name="Camargo E.P."/>
            <person name="Buck G.A."/>
        </authorList>
    </citation>
    <scope>NUCLEOTIDE SEQUENCE [LARGE SCALE GENOMIC DNA]</scope>
    <source>
        <strain evidence="10 11">TCC219</strain>
    </source>
</reference>
<evidence type="ECO:0000313" key="11">
    <source>
        <dbReference type="Proteomes" id="UP000011658"/>
    </source>
</evidence>
<evidence type="ECO:0000256" key="5">
    <source>
        <dbReference type="ARBA" id="ARBA00038063"/>
    </source>
</evidence>
<dbReference type="EMBL" id="CP003806">
    <property type="protein sequence ID" value="AGF48822.1"/>
    <property type="molecule type" value="Genomic_DNA"/>
</dbReference>
<dbReference type="GO" id="GO:0072344">
    <property type="term" value="P:rescue of stalled ribosome"/>
    <property type="evidence" value="ECO:0007669"/>
    <property type="project" value="UniProtKB-UniRule"/>
</dbReference>
<keyword evidence="2 7" id="KW-0820">tRNA-binding</keyword>
<dbReference type="PROSITE" id="PS01196">
    <property type="entry name" value="PEPT_TRNA_HYDROL_2"/>
    <property type="match status" value="1"/>
</dbReference>
<feature type="active site" description="Proton acceptor" evidence="7">
    <location>
        <position position="24"/>
    </location>
</feature>
<comment type="subcellular location">
    <subcellularLocation>
        <location evidence="7">Cytoplasm</location>
    </subcellularLocation>
</comment>
<feature type="binding site" evidence="7">
    <location>
        <position position="118"/>
    </location>
    <ligand>
        <name>tRNA</name>
        <dbReference type="ChEBI" id="CHEBI:17843"/>
    </ligand>
</feature>
<protein>
    <recommendedName>
        <fullName evidence="6 7">Peptidyl-tRNA hydrolase</fullName>
        <shortName evidence="7">Pth</shortName>
        <ecNumber evidence="1 7">3.1.1.29</ecNumber>
    </recommendedName>
</protein>
<feature type="binding site" evidence="7">
    <location>
        <position position="19"/>
    </location>
    <ligand>
        <name>tRNA</name>
        <dbReference type="ChEBI" id="CHEBI:17843"/>
    </ligand>
</feature>
<dbReference type="InterPro" id="IPR036416">
    <property type="entry name" value="Pept_tRNA_hydro_sf"/>
</dbReference>
<dbReference type="FunFam" id="3.40.50.1470:FF:000001">
    <property type="entry name" value="Peptidyl-tRNA hydrolase"/>
    <property type="match status" value="1"/>
</dbReference>
<evidence type="ECO:0000256" key="3">
    <source>
        <dbReference type="ARBA" id="ARBA00022801"/>
    </source>
</evidence>
<dbReference type="eggNOG" id="COG0193">
    <property type="taxonomic scope" value="Bacteria"/>
</dbReference>
<dbReference type="SUPFAM" id="SSF53178">
    <property type="entry name" value="Peptidyl-tRNA hydrolase-like"/>
    <property type="match status" value="1"/>
</dbReference>
<evidence type="ECO:0000256" key="1">
    <source>
        <dbReference type="ARBA" id="ARBA00013260"/>
    </source>
</evidence>
<dbReference type="HOGENOM" id="CLU_062456_3_1_4"/>
<comment type="subunit">
    <text evidence="7">Monomer.</text>
</comment>
<dbReference type="STRING" id="1208921.ST1E_0353"/>
<dbReference type="KEGG" id="kga:ST1E_0353"/>
<evidence type="ECO:0000256" key="8">
    <source>
        <dbReference type="RuleBase" id="RU000673"/>
    </source>
</evidence>
<sequence>MSNYKVLLLVGLGNPGEKYNGTRHNIGFDVVDRVAKDFQVKFSDKNSFFGQIAQVKTLFGTLFLLKPITYMNNSGISVASVMNFYKLMPEQLIVVHDELDILPGDIRLKQGGGSAGHNGLRSIKCSISSSNFWRIRVGIGHPRSLNLRQNVSDFVLGRPNYEESCSIESSINCFRKSIDSLIKGDFDFLQQCLRQ</sequence>
<dbReference type="PANTHER" id="PTHR17224:SF1">
    <property type="entry name" value="PEPTIDYL-TRNA HYDROLASE"/>
    <property type="match status" value="1"/>
</dbReference>
<dbReference type="PATRIC" id="fig|1208921.3.peg.98"/>
<dbReference type="RefSeq" id="WP_015389307.1">
    <property type="nucleotide sequence ID" value="NC_020284.1"/>
</dbReference>
<dbReference type="GO" id="GO:0000049">
    <property type="term" value="F:tRNA binding"/>
    <property type="evidence" value="ECO:0007669"/>
    <property type="project" value="UniProtKB-UniRule"/>
</dbReference>
<dbReference type="Gene3D" id="3.40.50.1470">
    <property type="entry name" value="Peptidyl-tRNA hydrolase"/>
    <property type="match status" value="1"/>
</dbReference>
<accession>M1LTG2</accession>
<dbReference type="CDD" id="cd00462">
    <property type="entry name" value="PTH"/>
    <property type="match status" value="1"/>
</dbReference>
<comment type="function">
    <text evidence="7">Catalyzes the release of premature peptidyl moieties from peptidyl-tRNA molecules trapped in stalled 50S ribosomal subunits, and thus maintains levels of free tRNAs and 50S ribosomes.</text>
</comment>
<evidence type="ECO:0000256" key="9">
    <source>
        <dbReference type="RuleBase" id="RU004320"/>
    </source>
</evidence>
<dbReference type="Proteomes" id="UP000011658">
    <property type="component" value="Chromosome"/>
</dbReference>
<keyword evidence="3 7" id="KW-0378">Hydrolase</keyword>
<keyword evidence="4 7" id="KW-0694">RNA-binding</keyword>
<dbReference type="PROSITE" id="PS01195">
    <property type="entry name" value="PEPT_TRNA_HYDROL_1"/>
    <property type="match status" value="1"/>
</dbReference>
<comment type="function">
    <text evidence="7">Hydrolyzes ribosome-free peptidyl-tRNAs (with 1 or more amino acids incorporated), which drop off the ribosome during protein synthesis, or as a result of ribosome stalling.</text>
</comment>
<dbReference type="InterPro" id="IPR001328">
    <property type="entry name" value="Pept_tRNA_hydro"/>
</dbReference>
<feature type="binding site" evidence="7">
    <location>
        <position position="72"/>
    </location>
    <ligand>
        <name>tRNA</name>
        <dbReference type="ChEBI" id="CHEBI:17843"/>
    </ligand>
</feature>
<comment type="catalytic activity">
    <reaction evidence="7 8">
        <text>an N-acyl-L-alpha-aminoacyl-tRNA + H2O = an N-acyl-L-amino acid + a tRNA + H(+)</text>
        <dbReference type="Rhea" id="RHEA:54448"/>
        <dbReference type="Rhea" id="RHEA-COMP:10123"/>
        <dbReference type="Rhea" id="RHEA-COMP:13883"/>
        <dbReference type="ChEBI" id="CHEBI:15377"/>
        <dbReference type="ChEBI" id="CHEBI:15378"/>
        <dbReference type="ChEBI" id="CHEBI:59874"/>
        <dbReference type="ChEBI" id="CHEBI:78442"/>
        <dbReference type="ChEBI" id="CHEBI:138191"/>
        <dbReference type="EC" id="3.1.1.29"/>
    </reaction>
</comment>
<organism evidence="10 11">
    <name type="scientific">Candidatus Kinetoplastidibacterium galati TCC219</name>
    <dbReference type="NCBI Taxonomy" id="1208921"/>
    <lineage>
        <taxon>Bacteria</taxon>
        <taxon>Pseudomonadati</taxon>
        <taxon>Pseudomonadota</taxon>
        <taxon>Betaproteobacteria</taxon>
        <taxon>Candidatus Kinetoplastidibacterium</taxon>
    </lineage>
</organism>
<dbReference type="GO" id="GO:0005737">
    <property type="term" value="C:cytoplasm"/>
    <property type="evidence" value="ECO:0007669"/>
    <property type="project" value="UniProtKB-SubCell"/>
</dbReference>
<evidence type="ECO:0000256" key="7">
    <source>
        <dbReference type="HAMAP-Rule" id="MF_00083"/>
    </source>
</evidence>
<proteinExistence type="inferred from homology"/>
<dbReference type="InterPro" id="IPR018171">
    <property type="entry name" value="Pept_tRNA_hydro_CS"/>
</dbReference>
<dbReference type="EC" id="3.1.1.29" evidence="1 7"/>
<dbReference type="AlphaFoldDB" id="M1LTG2"/>